<evidence type="ECO:0000313" key="3">
    <source>
        <dbReference type="EMBL" id="VUC25382.1"/>
    </source>
</evidence>
<feature type="compositionally biased region" description="Basic and acidic residues" evidence="1">
    <location>
        <begin position="702"/>
        <end position="715"/>
    </location>
</feature>
<proteinExistence type="predicted"/>
<feature type="compositionally biased region" description="Polar residues" evidence="1">
    <location>
        <begin position="719"/>
        <end position="729"/>
    </location>
</feature>
<keyword evidence="4" id="KW-1185">Reference proteome</keyword>
<dbReference type="InterPro" id="IPR001245">
    <property type="entry name" value="Ser-Thr/Tyr_kinase_cat_dom"/>
</dbReference>
<feature type="region of interest" description="Disordered" evidence="1">
    <location>
        <begin position="627"/>
        <end position="847"/>
    </location>
</feature>
<name>A0ABY6U442_BIOOC</name>
<dbReference type="Gene3D" id="1.10.510.10">
    <property type="entry name" value="Transferase(Phosphotransferase) domain 1"/>
    <property type="match status" value="1"/>
</dbReference>
<protein>
    <recommendedName>
        <fullName evidence="2">Protein kinase domain-containing protein</fullName>
    </recommendedName>
</protein>
<dbReference type="SUPFAM" id="SSF56112">
    <property type="entry name" value="Protein kinase-like (PK-like)"/>
    <property type="match status" value="1"/>
</dbReference>
<feature type="compositionally biased region" description="Polar residues" evidence="1">
    <location>
        <begin position="661"/>
        <end position="680"/>
    </location>
</feature>
<comment type="caution">
    <text evidence="3">The sequence shown here is derived from an EMBL/GenBank/DDBJ whole genome shotgun (WGS) entry which is preliminary data.</text>
</comment>
<accession>A0ABY6U442</accession>
<dbReference type="InterPro" id="IPR050167">
    <property type="entry name" value="Ser_Thr_protein_kinase"/>
</dbReference>
<evidence type="ECO:0000256" key="1">
    <source>
        <dbReference type="SAM" id="MobiDB-lite"/>
    </source>
</evidence>
<dbReference type="PROSITE" id="PS50011">
    <property type="entry name" value="PROTEIN_KINASE_DOM"/>
    <property type="match status" value="1"/>
</dbReference>
<reference evidence="3 4" key="1">
    <citation type="submission" date="2019-06" db="EMBL/GenBank/DDBJ databases">
        <authorList>
            <person name="Broberg M."/>
        </authorList>
    </citation>
    <scope>NUCLEOTIDE SEQUENCE [LARGE SCALE GENOMIC DNA]</scope>
</reference>
<dbReference type="Pfam" id="PF07714">
    <property type="entry name" value="PK_Tyr_Ser-Thr"/>
    <property type="match status" value="1"/>
</dbReference>
<feature type="region of interest" description="Disordered" evidence="1">
    <location>
        <begin position="1"/>
        <end position="98"/>
    </location>
</feature>
<gene>
    <name evidence="3" type="ORF">CLO192961_LOCUS165803</name>
</gene>
<feature type="compositionally biased region" description="Basic and acidic residues" evidence="1">
    <location>
        <begin position="85"/>
        <end position="98"/>
    </location>
</feature>
<dbReference type="InterPro" id="IPR000719">
    <property type="entry name" value="Prot_kinase_dom"/>
</dbReference>
<organism evidence="3 4">
    <name type="scientific">Bionectria ochroleuca</name>
    <name type="common">Gliocladium roseum</name>
    <dbReference type="NCBI Taxonomy" id="29856"/>
    <lineage>
        <taxon>Eukaryota</taxon>
        <taxon>Fungi</taxon>
        <taxon>Dikarya</taxon>
        <taxon>Ascomycota</taxon>
        <taxon>Pezizomycotina</taxon>
        <taxon>Sordariomycetes</taxon>
        <taxon>Hypocreomycetidae</taxon>
        <taxon>Hypocreales</taxon>
        <taxon>Bionectriaceae</taxon>
        <taxon>Clonostachys</taxon>
    </lineage>
</organism>
<sequence>MAQPEGPQSEPPPTTAQRIARKLFGSKRSSLHPADSHDDDNELAGPGKGSHPRGFKSVVPGLPRQQTLKRQQSESRVHLVPVKTTSDERRAASMDRRSYGFRQSEPIHAGPVLPRPTSSCSYGIPPDAPELYPGHLDELYDDAVDGVDGVDQYHLPHDALSDVHSIAPSHNEVIRHELETRWILNLSMHFKDHSDREKFFVTYRQTDYDWKRITISLDYSNAPDHSLEMTLSQIRYQKDKSARIYEAIRDSLPDIQFYDTVTNLKLETLGDRLHIHVVEDGNEIIEYPSVSQVAHLGCRHIRETDIQFDSHMSGFVYKVNVGNTVLIKKEIPGPDTIQEFLYEVNALNSLMDSDHVIDFYGLVVDEHDEVVKGLLIGYAHHGALIDIIYDLCRDSNQGLGWPLRERWAQQIIQGLADVHESGFVQGDFTLSNIVVDENHDAKLIDINRRGCPVGWEPPEAMPLLRSNNRLAMYIGNKSDLYQLGMVLWALAMGIDEPELERERGPLVLPSDVDVPLWYRRVTEICLKPNPKDRLQATLLVDMFPRDHHASADARSILPNYIYEDTHDSLPRDHSMVSGSLYPYIRPPAYTSWDEEDFAPRGRSPPSISASSFDQKHPVWASSYYARPGYSDIEVEEEEEDDEDEEEDETGEEYEDEDEDGQVQQDTPTPTAESICLPTTTPDDRSECQGFHTPLESSAETTVSKDEHEIVRREDGGIESDNNMAENSDQIIIETPDSLSDDDEMDDTLRPLESSDPAKIDGPSSENEQTQESTTQIPIDGTSASAGSNSDIVATPATPTVKSGHASTGPNPTKDVTGIEDDENETPKPFQSQPAIITSGAPEGSTPKAAAYQMDASSLLNQIGSSFDDPRMHDDSMLRDNRTLVIDPDLPSACVS</sequence>
<dbReference type="PANTHER" id="PTHR23257">
    <property type="entry name" value="SERINE-THREONINE PROTEIN KINASE"/>
    <property type="match status" value="1"/>
</dbReference>
<feature type="compositionally biased region" description="Polar residues" evidence="1">
    <location>
        <begin position="763"/>
        <end position="810"/>
    </location>
</feature>
<dbReference type="InterPro" id="IPR011009">
    <property type="entry name" value="Kinase-like_dom_sf"/>
</dbReference>
<feature type="compositionally biased region" description="Acidic residues" evidence="1">
    <location>
        <begin position="632"/>
        <end position="660"/>
    </location>
</feature>
<dbReference type="EMBL" id="CABFNS010000733">
    <property type="protein sequence ID" value="VUC25382.1"/>
    <property type="molecule type" value="Genomic_DNA"/>
</dbReference>
<evidence type="ECO:0000313" key="4">
    <source>
        <dbReference type="Proteomes" id="UP000766486"/>
    </source>
</evidence>
<dbReference type="Proteomes" id="UP000766486">
    <property type="component" value="Unassembled WGS sequence"/>
</dbReference>
<evidence type="ECO:0000259" key="2">
    <source>
        <dbReference type="PROSITE" id="PS50011"/>
    </source>
</evidence>
<feature type="domain" description="Protein kinase" evidence="2">
    <location>
        <begin position="302"/>
        <end position="551"/>
    </location>
</feature>